<keyword evidence="10 11" id="KW-0464">Manganese</keyword>
<feature type="chain" id="PRO_5043112249" description="Germin-like protein" evidence="13">
    <location>
        <begin position="27"/>
        <end position="209"/>
    </location>
</feature>
<comment type="subcellular location">
    <subcellularLocation>
        <location evidence="2 13">Secreted</location>
        <location evidence="2 13">Extracellular space</location>
        <location evidence="2 13">Apoplast</location>
    </subcellularLocation>
</comment>
<name>A0AAW2DER6_9ROSI</name>
<feature type="binding site" evidence="12">
    <location>
        <position position="146"/>
    </location>
    <ligand>
        <name>Mn(2+)</name>
        <dbReference type="ChEBI" id="CHEBI:29035"/>
    </ligand>
</feature>
<dbReference type="InterPro" id="IPR011051">
    <property type="entry name" value="RmlC_Cupin_sf"/>
</dbReference>
<feature type="binding site" evidence="11">
    <location>
        <position position="107"/>
    </location>
    <ligand>
        <name>oxalate</name>
        <dbReference type="ChEBI" id="CHEBI:30623"/>
    </ligand>
</feature>
<evidence type="ECO:0000256" key="6">
    <source>
        <dbReference type="ARBA" id="ARBA00022525"/>
    </source>
</evidence>
<dbReference type="PRINTS" id="PR00325">
    <property type="entry name" value="GERMIN"/>
</dbReference>
<dbReference type="SMART" id="SM00835">
    <property type="entry name" value="Cupin_1"/>
    <property type="match status" value="1"/>
</dbReference>
<dbReference type="GO" id="GO:0048046">
    <property type="term" value="C:apoplast"/>
    <property type="evidence" value="ECO:0007669"/>
    <property type="project" value="UniProtKB-SubCell"/>
</dbReference>
<gene>
    <name evidence="15" type="ORF">SO802_009595</name>
</gene>
<feature type="binding site" evidence="11">
    <location>
        <position position="97"/>
    </location>
    <ligand>
        <name>oxalate</name>
        <dbReference type="ChEBI" id="CHEBI:30623"/>
    </ligand>
</feature>
<dbReference type="FunFam" id="2.60.120.10:FF:000098">
    <property type="entry name" value="Germin-like protein 9-3"/>
    <property type="match status" value="1"/>
</dbReference>
<evidence type="ECO:0000256" key="3">
    <source>
        <dbReference type="ARBA" id="ARBA00007456"/>
    </source>
</evidence>
<dbReference type="CDD" id="cd02241">
    <property type="entry name" value="cupin_OxOx"/>
    <property type="match status" value="1"/>
</dbReference>
<comment type="function">
    <text evidence="1">May play a role in plant defense. Probably has no oxalate oxidase activity even if the active site is conserved.</text>
</comment>
<evidence type="ECO:0000256" key="4">
    <source>
        <dbReference type="ARBA" id="ARBA00011268"/>
    </source>
</evidence>
<comment type="caution">
    <text evidence="15">The sequence shown here is derived from an EMBL/GenBank/DDBJ whole genome shotgun (WGS) entry which is preliminary data.</text>
</comment>
<comment type="subunit">
    <text evidence="4">Oligomer (believed to be a pentamer but probably hexamer).</text>
</comment>
<evidence type="ECO:0000256" key="10">
    <source>
        <dbReference type="ARBA" id="ARBA00023211"/>
    </source>
</evidence>
<proteinExistence type="inferred from homology"/>
<feature type="signal peptide" evidence="13">
    <location>
        <begin position="1"/>
        <end position="26"/>
    </location>
</feature>
<evidence type="ECO:0000256" key="8">
    <source>
        <dbReference type="ARBA" id="ARBA00022729"/>
    </source>
</evidence>
<organism evidence="15 16">
    <name type="scientific">Lithocarpus litseifolius</name>
    <dbReference type="NCBI Taxonomy" id="425828"/>
    <lineage>
        <taxon>Eukaryota</taxon>
        <taxon>Viridiplantae</taxon>
        <taxon>Streptophyta</taxon>
        <taxon>Embryophyta</taxon>
        <taxon>Tracheophyta</taxon>
        <taxon>Spermatophyta</taxon>
        <taxon>Magnoliopsida</taxon>
        <taxon>eudicotyledons</taxon>
        <taxon>Gunneridae</taxon>
        <taxon>Pentapetalae</taxon>
        <taxon>rosids</taxon>
        <taxon>fabids</taxon>
        <taxon>Fagales</taxon>
        <taxon>Fagaceae</taxon>
        <taxon>Lithocarpus</taxon>
    </lineage>
</organism>
<keyword evidence="8 13" id="KW-0732">Signal</keyword>
<dbReference type="GO" id="GO:0030145">
    <property type="term" value="F:manganese ion binding"/>
    <property type="evidence" value="ECO:0007669"/>
    <property type="project" value="UniProtKB-UniRule"/>
</dbReference>
<evidence type="ECO:0000256" key="1">
    <source>
        <dbReference type="ARBA" id="ARBA00003629"/>
    </source>
</evidence>
<keyword evidence="6 13" id="KW-0964">Secreted</keyword>
<dbReference type="AlphaFoldDB" id="A0AAW2DER6"/>
<feature type="binding site" evidence="12">
    <location>
        <position position="100"/>
    </location>
    <ligand>
        <name>Mn(2+)</name>
        <dbReference type="ChEBI" id="CHEBI:29035"/>
    </ligand>
</feature>
<evidence type="ECO:0000256" key="13">
    <source>
        <dbReference type="RuleBase" id="RU366015"/>
    </source>
</evidence>
<dbReference type="EMBL" id="JAZDWU010000003">
    <property type="protein sequence ID" value="KAL0008093.1"/>
    <property type="molecule type" value="Genomic_DNA"/>
</dbReference>
<evidence type="ECO:0000256" key="12">
    <source>
        <dbReference type="PIRSR" id="PIRSR601929-2"/>
    </source>
</evidence>
<evidence type="ECO:0000256" key="7">
    <source>
        <dbReference type="ARBA" id="ARBA00022723"/>
    </source>
</evidence>
<sequence length="209" mass="22453">MALTTFKHEMIFKLVLSFAIFHTVIAGDADITSDFIVPPNVSNIDSNFFTFTGMRILLRAPPPTAFKVSTASLAEFPAVNGQTVSYAILQFPAGSVNPPHTHSRSAELLFLLDGSLQVGFVDTTTKLFTQTLQAGDMFVFPKGLVHYQYNSDAKNSAIAVSAFGSANVGLVSVPNTVFTTRIDNGILAKSFKTDIATIQKIKAGFAPKA</sequence>
<keyword evidence="16" id="KW-1185">Reference proteome</keyword>
<protein>
    <recommendedName>
        <fullName evidence="13">Germin-like protein</fullName>
    </recommendedName>
</protein>
<dbReference type="InterPro" id="IPR014710">
    <property type="entry name" value="RmlC-like_jellyroll"/>
</dbReference>
<dbReference type="Pfam" id="PF00190">
    <property type="entry name" value="Cupin_1"/>
    <property type="match status" value="1"/>
</dbReference>
<keyword evidence="5 13" id="KW-0052">Apoplast</keyword>
<evidence type="ECO:0000259" key="14">
    <source>
        <dbReference type="SMART" id="SM00835"/>
    </source>
</evidence>
<evidence type="ECO:0000256" key="9">
    <source>
        <dbReference type="ARBA" id="ARBA00023180"/>
    </source>
</evidence>
<dbReference type="InterPro" id="IPR001929">
    <property type="entry name" value="Germin"/>
</dbReference>
<evidence type="ECO:0000256" key="5">
    <source>
        <dbReference type="ARBA" id="ARBA00022523"/>
    </source>
</evidence>
<feature type="binding site" evidence="12">
    <location>
        <position position="102"/>
    </location>
    <ligand>
        <name>Mn(2+)</name>
        <dbReference type="ChEBI" id="CHEBI:29035"/>
    </ligand>
</feature>
<evidence type="ECO:0000313" key="16">
    <source>
        <dbReference type="Proteomes" id="UP001459277"/>
    </source>
</evidence>
<dbReference type="Proteomes" id="UP001459277">
    <property type="component" value="Unassembled WGS sequence"/>
</dbReference>
<dbReference type="Gene3D" id="2.60.120.10">
    <property type="entry name" value="Jelly Rolls"/>
    <property type="match status" value="1"/>
</dbReference>
<reference evidence="15 16" key="1">
    <citation type="submission" date="2024-01" db="EMBL/GenBank/DDBJ databases">
        <title>A telomere-to-telomere, gap-free genome of sweet tea (Lithocarpus litseifolius).</title>
        <authorList>
            <person name="Zhou J."/>
        </authorList>
    </citation>
    <scope>NUCLEOTIDE SEQUENCE [LARGE SCALE GENOMIC DNA]</scope>
    <source>
        <strain evidence="15">Zhou-2022a</strain>
        <tissue evidence="15">Leaf</tissue>
    </source>
</reference>
<feature type="binding site" evidence="11">
    <location>
        <position position="102"/>
    </location>
    <ligand>
        <name>oxalate</name>
        <dbReference type="ChEBI" id="CHEBI:30623"/>
    </ligand>
</feature>
<dbReference type="InterPro" id="IPR006045">
    <property type="entry name" value="Cupin_1"/>
</dbReference>
<comment type="similarity">
    <text evidence="3 13">Belongs to the germin family.</text>
</comment>
<evidence type="ECO:0000256" key="11">
    <source>
        <dbReference type="PIRSR" id="PIRSR601929-1"/>
    </source>
</evidence>
<feature type="binding site" evidence="12">
    <location>
        <position position="107"/>
    </location>
    <ligand>
        <name>Mn(2+)</name>
        <dbReference type="ChEBI" id="CHEBI:29035"/>
    </ligand>
</feature>
<dbReference type="SUPFAM" id="SSF51182">
    <property type="entry name" value="RmlC-like cupins"/>
    <property type="match status" value="1"/>
</dbReference>
<accession>A0AAW2DER6</accession>
<keyword evidence="9" id="KW-0325">Glycoprotein</keyword>
<evidence type="ECO:0000256" key="2">
    <source>
        <dbReference type="ARBA" id="ARBA00004271"/>
    </source>
</evidence>
<evidence type="ECO:0000313" key="15">
    <source>
        <dbReference type="EMBL" id="KAL0008093.1"/>
    </source>
</evidence>
<dbReference type="PANTHER" id="PTHR31238">
    <property type="entry name" value="GERMIN-LIKE PROTEIN SUBFAMILY 3 MEMBER 3"/>
    <property type="match status" value="1"/>
</dbReference>
<keyword evidence="7 11" id="KW-0479">Metal-binding</keyword>
<feature type="domain" description="Cupin type-1" evidence="14">
    <location>
        <begin position="55"/>
        <end position="199"/>
    </location>
</feature>